<dbReference type="InterPro" id="IPR005115">
    <property type="entry name" value="Gly_transporter"/>
</dbReference>
<sequence>MTVPTELSSVDPSHVFRAVDLLGVLINGILGGQLARRKGFDAVGFAVLAVLSGLGGGMIRDVLLQAGQPVALTDPWYLPTALVGAGVALLWKLESRPWRVALVLADGTALGCWAATGVIKALVAGLGVVPALLLGIITAVGGGMVRDVCAGNVPRVFGGNTLYATPALVSAGLMAVLARTGHPTVGMVAATLVGACFTLIAHRQRWTLPQDSEWTLTLTPTQLRRLLAIRERRGRS</sequence>
<keyword evidence="4 7" id="KW-0812">Transmembrane</keyword>
<evidence type="ECO:0000256" key="7">
    <source>
        <dbReference type="SAM" id="Phobius"/>
    </source>
</evidence>
<feature type="domain" description="Glycine transporter" evidence="8">
    <location>
        <begin position="104"/>
        <end position="178"/>
    </location>
</feature>
<feature type="transmembrane region" description="Helical" evidence="7">
    <location>
        <begin position="184"/>
        <end position="201"/>
    </location>
</feature>
<evidence type="ECO:0000256" key="5">
    <source>
        <dbReference type="ARBA" id="ARBA00022989"/>
    </source>
</evidence>
<evidence type="ECO:0000256" key="4">
    <source>
        <dbReference type="ARBA" id="ARBA00022692"/>
    </source>
</evidence>
<evidence type="ECO:0000256" key="2">
    <source>
        <dbReference type="ARBA" id="ARBA00008193"/>
    </source>
</evidence>
<dbReference type="Pfam" id="PF03458">
    <property type="entry name" value="Gly_transporter"/>
    <property type="match status" value="2"/>
</dbReference>
<dbReference type="RefSeq" id="WP_380976315.1">
    <property type="nucleotide sequence ID" value="NZ_JBHTEF010000001.1"/>
</dbReference>
<dbReference type="PANTHER" id="PTHR30506:SF3">
    <property type="entry name" value="UPF0126 INNER MEMBRANE PROTEIN YADS-RELATED"/>
    <property type="match status" value="1"/>
</dbReference>
<evidence type="ECO:0000256" key="1">
    <source>
        <dbReference type="ARBA" id="ARBA00004651"/>
    </source>
</evidence>
<evidence type="ECO:0000313" key="9">
    <source>
        <dbReference type="EMBL" id="MFC7581666.1"/>
    </source>
</evidence>
<dbReference type="EMBL" id="JBHTEF010000001">
    <property type="protein sequence ID" value="MFC7581666.1"/>
    <property type="molecule type" value="Genomic_DNA"/>
</dbReference>
<protein>
    <submittedName>
        <fullName evidence="9">Trimeric intracellular cation channel family protein</fullName>
    </submittedName>
</protein>
<feature type="transmembrane region" description="Helical" evidence="7">
    <location>
        <begin position="125"/>
        <end position="145"/>
    </location>
</feature>
<feature type="transmembrane region" description="Helical" evidence="7">
    <location>
        <begin position="76"/>
        <end position="93"/>
    </location>
</feature>
<feature type="transmembrane region" description="Helical" evidence="7">
    <location>
        <begin position="15"/>
        <end position="35"/>
    </location>
</feature>
<keyword evidence="10" id="KW-1185">Reference proteome</keyword>
<keyword evidence="3" id="KW-1003">Cell membrane</keyword>
<evidence type="ECO:0000313" key="10">
    <source>
        <dbReference type="Proteomes" id="UP001596527"/>
    </source>
</evidence>
<dbReference type="PANTHER" id="PTHR30506">
    <property type="entry name" value="INNER MEMBRANE PROTEIN"/>
    <property type="match status" value="1"/>
</dbReference>
<feature type="transmembrane region" description="Helical" evidence="7">
    <location>
        <begin position="157"/>
        <end position="178"/>
    </location>
</feature>
<name>A0ABW2SQA7_9ACTO</name>
<evidence type="ECO:0000256" key="3">
    <source>
        <dbReference type="ARBA" id="ARBA00022475"/>
    </source>
</evidence>
<gene>
    <name evidence="9" type="ORF">ACFQWG_10720</name>
</gene>
<reference evidence="10" key="1">
    <citation type="journal article" date="2019" name="Int. J. Syst. Evol. Microbiol.">
        <title>The Global Catalogue of Microorganisms (GCM) 10K type strain sequencing project: providing services to taxonomists for standard genome sequencing and annotation.</title>
        <authorList>
            <consortium name="The Broad Institute Genomics Platform"/>
            <consortium name="The Broad Institute Genome Sequencing Center for Infectious Disease"/>
            <person name="Wu L."/>
            <person name="Ma J."/>
        </authorList>
    </citation>
    <scope>NUCLEOTIDE SEQUENCE [LARGE SCALE GENOMIC DNA]</scope>
    <source>
        <strain evidence="10">CCUG 56698</strain>
    </source>
</reference>
<feature type="transmembrane region" description="Helical" evidence="7">
    <location>
        <begin position="42"/>
        <end position="64"/>
    </location>
</feature>
<evidence type="ECO:0000256" key="6">
    <source>
        <dbReference type="ARBA" id="ARBA00023136"/>
    </source>
</evidence>
<comment type="similarity">
    <text evidence="2">Belongs to the UPF0126 family.</text>
</comment>
<accession>A0ABW2SQA7</accession>
<dbReference type="Proteomes" id="UP001596527">
    <property type="component" value="Unassembled WGS sequence"/>
</dbReference>
<feature type="transmembrane region" description="Helical" evidence="7">
    <location>
        <begin position="100"/>
        <end position="119"/>
    </location>
</feature>
<keyword evidence="5 7" id="KW-1133">Transmembrane helix</keyword>
<evidence type="ECO:0000259" key="8">
    <source>
        <dbReference type="Pfam" id="PF03458"/>
    </source>
</evidence>
<comment type="caution">
    <text evidence="9">The sequence shown here is derived from an EMBL/GenBank/DDBJ whole genome shotgun (WGS) entry which is preliminary data.</text>
</comment>
<comment type="subcellular location">
    <subcellularLocation>
        <location evidence="1">Cell membrane</location>
        <topology evidence="1">Multi-pass membrane protein</topology>
    </subcellularLocation>
</comment>
<keyword evidence="6 7" id="KW-0472">Membrane</keyword>
<proteinExistence type="inferred from homology"/>
<feature type="domain" description="Glycine transporter" evidence="8">
    <location>
        <begin position="18"/>
        <end position="91"/>
    </location>
</feature>
<organism evidence="9 10">
    <name type="scientific">Schaalia naturae</name>
    <dbReference type="NCBI Taxonomy" id="635203"/>
    <lineage>
        <taxon>Bacteria</taxon>
        <taxon>Bacillati</taxon>
        <taxon>Actinomycetota</taxon>
        <taxon>Actinomycetes</taxon>
        <taxon>Actinomycetales</taxon>
        <taxon>Actinomycetaceae</taxon>
        <taxon>Schaalia</taxon>
    </lineage>
</organism>